<feature type="transmembrane region" description="Helical" evidence="1">
    <location>
        <begin position="465"/>
        <end position="483"/>
    </location>
</feature>
<keyword evidence="1" id="KW-0472">Membrane</keyword>
<keyword evidence="2" id="KW-0732">Signal</keyword>
<proteinExistence type="predicted"/>
<dbReference type="EMBL" id="FQZK01000014">
    <property type="protein sequence ID" value="SHK16053.1"/>
    <property type="molecule type" value="Genomic_DNA"/>
</dbReference>
<evidence type="ECO:0000313" key="5">
    <source>
        <dbReference type="Proteomes" id="UP000184452"/>
    </source>
</evidence>
<organism evidence="4 5">
    <name type="scientific">Nocardiopsis flavescens</name>
    <dbReference type="NCBI Taxonomy" id="758803"/>
    <lineage>
        <taxon>Bacteria</taxon>
        <taxon>Bacillati</taxon>
        <taxon>Actinomycetota</taxon>
        <taxon>Actinomycetes</taxon>
        <taxon>Streptosporangiales</taxon>
        <taxon>Nocardiopsidaceae</taxon>
        <taxon>Nocardiopsis</taxon>
    </lineage>
</organism>
<dbReference type="STRING" id="758803.SAMN05421803_114127"/>
<dbReference type="Pfam" id="PF00144">
    <property type="entry name" value="Beta-lactamase"/>
    <property type="match status" value="1"/>
</dbReference>
<accession>A0A1M6Q7I5</accession>
<dbReference type="AlphaFoldDB" id="A0A1M6Q7I5"/>
<keyword evidence="1" id="KW-0812">Transmembrane</keyword>
<reference evidence="4 5" key="1">
    <citation type="submission" date="2016-11" db="EMBL/GenBank/DDBJ databases">
        <authorList>
            <person name="Jaros S."/>
            <person name="Januszkiewicz K."/>
            <person name="Wedrychowicz H."/>
        </authorList>
    </citation>
    <scope>NUCLEOTIDE SEQUENCE [LARGE SCALE GENOMIC DNA]</scope>
    <source>
        <strain evidence="4 5">CGMCC 4.5723</strain>
    </source>
</reference>
<feature type="chain" id="PRO_5039058500" evidence="2">
    <location>
        <begin position="25"/>
        <end position="510"/>
    </location>
</feature>
<dbReference type="OrthoDB" id="3174977at2"/>
<evidence type="ECO:0000256" key="2">
    <source>
        <dbReference type="SAM" id="SignalP"/>
    </source>
</evidence>
<dbReference type="SUPFAM" id="SSF56601">
    <property type="entry name" value="beta-lactamase/transpeptidase-like"/>
    <property type="match status" value="1"/>
</dbReference>
<dbReference type="InterPro" id="IPR001466">
    <property type="entry name" value="Beta-lactam-related"/>
</dbReference>
<dbReference type="Gene3D" id="3.40.710.10">
    <property type="entry name" value="DD-peptidase/beta-lactamase superfamily"/>
    <property type="match status" value="1"/>
</dbReference>
<keyword evidence="5" id="KW-1185">Reference proteome</keyword>
<evidence type="ECO:0000313" key="4">
    <source>
        <dbReference type="EMBL" id="SHK16053.1"/>
    </source>
</evidence>
<feature type="transmembrane region" description="Helical" evidence="1">
    <location>
        <begin position="386"/>
        <end position="406"/>
    </location>
</feature>
<gene>
    <name evidence="4" type="ORF">SAMN05421803_114127</name>
</gene>
<evidence type="ECO:0000256" key="1">
    <source>
        <dbReference type="SAM" id="Phobius"/>
    </source>
</evidence>
<name>A0A1M6Q7I5_9ACTN</name>
<dbReference type="PANTHER" id="PTHR43283">
    <property type="entry name" value="BETA-LACTAMASE-RELATED"/>
    <property type="match status" value="1"/>
</dbReference>
<protein>
    <submittedName>
        <fullName evidence="4">CubicO group peptidase, beta-lactamase class C family</fullName>
    </submittedName>
</protein>
<dbReference type="Proteomes" id="UP000184452">
    <property type="component" value="Unassembled WGS sequence"/>
</dbReference>
<dbReference type="InterPro" id="IPR050789">
    <property type="entry name" value="Diverse_Enzym_Activities"/>
</dbReference>
<keyword evidence="1" id="KW-1133">Transmembrane helix</keyword>
<dbReference type="InterPro" id="IPR012338">
    <property type="entry name" value="Beta-lactam/transpept-like"/>
</dbReference>
<feature type="domain" description="Beta-lactamase-related" evidence="3">
    <location>
        <begin position="44"/>
        <end position="362"/>
    </location>
</feature>
<dbReference type="RefSeq" id="WP_073381201.1">
    <property type="nucleotide sequence ID" value="NZ_FQZK01000014.1"/>
</dbReference>
<evidence type="ECO:0000259" key="3">
    <source>
        <dbReference type="Pfam" id="PF00144"/>
    </source>
</evidence>
<sequence>MVTKTRARAAAAVLAAVLPLLSWAGPAAAGADPSVDGLTAAAVDARVRSHLEGAPLPGAAVAVTRGSGVVRAAGYGTDARGEPMTADTPMGLASVSKAFTALAVVSLAREGRLDLDDPVVEHLPEFAVDDPRGARITVRQLLTHTSGMSDRGFREKSGPVPADLEGAVARLADARMVADPGEASHYHNPNYQVAARMVEVLEGEPFDRVLRARVLDPLGMHDTVTVDTAADVFAAGVARGHVPVLGAAPALPEPPGYFNGSGGMVSTAHDMARWLVAQGTGGRAADGAPGLPADVLAATHTPLGGDGPAADQALGWTVREGEGEAPLLVHGGIQFTYTAHHAVLPGGVGIAVMAGTGVGAGDASALLWDLVALAQGRGPVGSSAPWLLALDLACLAGAAAVVAGAVRGVRRAGAWAGDGRRWRRAAGAAGAAAVVAAALFPHRWISLAAGGRDATWVQALYTVPSVVVLLVVAAAALAVVWAVRLRALAAPRGRGPQTGVSPAGAGPAGA</sequence>
<feature type="transmembrane region" description="Helical" evidence="1">
    <location>
        <begin position="426"/>
        <end position="445"/>
    </location>
</feature>
<feature type="signal peptide" evidence="2">
    <location>
        <begin position="1"/>
        <end position="24"/>
    </location>
</feature>